<dbReference type="InterPro" id="IPR036397">
    <property type="entry name" value="RNaseH_sf"/>
</dbReference>
<reference evidence="3" key="1">
    <citation type="journal article" date="2019" name="Int. J. Syst. Evol. Microbiol.">
        <title>The Global Catalogue of Microorganisms (GCM) 10K type strain sequencing project: providing services to taxonomists for standard genome sequencing and annotation.</title>
        <authorList>
            <consortium name="The Broad Institute Genomics Platform"/>
            <consortium name="The Broad Institute Genome Sequencing Center for Infectious Disease"/>
            <person name="Wu L."/>
            <person name="Ma J."/>
        </authorList>
    </citation>
    <scope>NUCLEOTIDE SEQUENCE [LARGE SCALE GENOMIC DNA]</scope>
    <source>
        <strain evidence="3">JCM 16704</strain>
    </source>
</reference>
<dbReference type="PANTHER" id="PTHR47515:SF2">
    <property type="entry name" value="INTEGRASE CORE DOMAIN PROTEIN"/>
    <property type="match status" value="1"/>
</dbReference>
<dbReference type="Gene3D" id="3.30.420.10">
    <property type="entry name" value="Ribonuclease H-like superfamily/Ribonuclease H"/>
    <property type="match status" value="1"/>
</dbReference>
<dbReference type="Proteomes" id="UP001500101">
    <property type="component" value="Unassembled WGS sequence"/>
</dbReference>
<dbReference type="PANTHER" id="PTHR47515">
    <property type="entry name" value="LOW CALCIUM RESPONSE LOCUS PROTEIN T"/>
    <property type="match status" value="1"/>
</dbReference>
<dbReference type="PROSITE" id="PS50994">
    <property type="entry name" value="INTEGRASE"/>
    <property type="match status" value="1"/>
</dbReference>
<protein>
    <recommendedName>
        <fullName evidence="1">Integrase catalytic domain-containing protein</fullName>
    </recommendedName>
</protein>
<keyword evidence="3" id="KW-1185">Reference proteome</keyword>
<proteinExistence type="predicted"/>
<organism evidence="2 3">
    <name type="scientific">Sphingobacterium kyonggiense</name>
    <dbReference type="NCBI Taxonomy" id="714075"/>
    <lineage>
        <taxon>Bacteria</taxon>
        <taxon>Pseudomonadati</taxon>
        <taxon>Bacteroidota</taxon>
        <taxon>Sphingobacteriia</taxon>
        <taxon>Sphingobacteriales</taxon>
        <taxon>Sphingobacteriaceae</taxon>
        <taxon>Sphingobacterium</taxon>
    </lineage>
</organism>
<accession>A0ABP7Z0B3</accession>
<gene>
    <name evidence="2" type="ORF">GCM10022216_27720</name>
</gene>
<evidence type="ECO:0000313" key="3">
    <source>
        <dbReference type="Proteomes" id="UP001500101"/>
    </source>
</evidence>
<name>A0ABP7Z0B3_9SPHI</name>
<dbReference type="Pfam" id="PF13683">
    <property type="entry name" value="rve_3"/>
    <property type="match status" value="1"/>
</dbReference>
<evidence type="ECO:0000259" key="1">
    <source>
        <dbReference type="PROSITE" id="PS50994"/>
    </source>
</evidence>
<comment type="caution">
    <text evidence="2">The sequence shown here is derived from an EMBL/GenBank/DDBJ whole genome shotgun (WGS) entry which is preliminary data.</text>
</comment>
<dbReference type="EMBL" id="BAAAZI010000011">
    <property type="protein sequence ID" value="GAA4144615.1"/>
    <property type="molecule type" value="Genomic_DNA"/>
</dbReference>
<dbReference type="InterPro" id="IPR012337">
    <property type="entry name" value="RNaseH-like_sf"/>
</dbReference>
<sequence>MSDVLTNKRKFRTLNIIDDFNKQAIAIEVAHSMPANKVTYLLERIIKEQGKPSRFRTDNGPEFISREFRDWCAGKEIEIQYIQPGRPMQNGYIERFNRTFRESILDAYLFEDTQQVQILAEEWIQDYNYRRPHESLGGKTLMEYDALPAACYQ</sequence>
<feature type="domain" description="Integrase catalytic" evidence="1">
    <location>
        <begin position="1"/>
        <end position="149"/>
    </location>
</feature>
<dbReference type="InterPro" id="IPR001584">
    <property type="entry name" value="Integrase_cat-core"/>
</dbReference>
<dbReference type="SUPFAM" id="SSF53098">
    <property type="entry name" value="Ribonuclease H-like"/>
    <property type="match status" value="1"/>
</dbReference>
<evidence type="ECO:0000313" key="2">
    <source>
        <dbReference type="EMBL" id="GAA4144615.1"/>
    </source>
</evidence>